<sequence>MYSDEYFSNGQAMLEYLAARFHYPPHYGALGAYQAIYLMYKSTASFVKTKDFPNVNDIYQTQYEEIRRHLLGLSVRDSLYGQSNFNEYRRNIGRGSAGMQWGIPFGSSTNETEMELLLVSPIDQAEVAVLVPAPTSLDCLAGYFVNQSAIAE</sequence>
<reference evidence="1" key="1">
    <citation type="submission" date="2020-06" db="EMBL/GenBank/DDBJ databases">
        <authorList>
            <consortium name="Plant Systems Biology data submission"/>
        </authorList>
    </citation>
    <scope>NUCLEOTIDE SEQUENCE</scope>
    <source>
        <strain evidence="1">D6</strain>
    </source>
</reference>
<dbReference type="Proteomes" id="UP001153069">
    <property type="component" value="Unassembled WGS sequence"/>
</dbReference>
<proteinExistence type="predicted"/>
<organism evidence="1 2">
    <name type="scientific">Seminavis robusta</name>
    <dbReference type="NCBI Taxonomy" id="568900"/>
    <lineage>
        <taxon>Eukaryota</taxon>
        <taxon>Sar</taxon>
        <taxon>Stramenopiles</taxon>
        <taxon>Ochrophyta</taxon>
        <taxon>Bacillariophyta</taxon>
        <taxon>Bacillariophyceae</taxon>
        <taxon>Bacillariophycidae</taxon>
        <taxon>Naviculales</taxon>
        <taxon>Naviculaceae</taxon>
        <taxon>Seminavis</taxon>
    </lineage>
</organism>
<evidence type="ECO:0000313" key="1">
    <source>
        <dbReference type="EMBL" id="CAB9529784.1"/>
    </source>
</evidence>
<protein>
    <submittedName>
        <fullName evidence="1">Uncharacterized protein</fullName>
    </submittedName>
</protein>
<evidence type="ECO:0000313" key="2">
    <source>
        <dbReference type="Proteomes" id="UP001153069"/>
    </source>
</evidence>
<accession>A0A9N8F323</accession>
<dbReference type="EMBL" id="CAICTM010002621">
    <property type="protein sequence ID" value="CAB9529784.1"/>
    <property type="molecule type" value="Genomic_DNA"/>
</dbReference>
<gene>
    <name evidence="1" type="ORF">SEMRO_2623_G332930.1</name>
</gene>
<keyword evidence="2" id="KW-1185">Reference proteome</keyword>
<name>A0A9N8F323_9STRA</name>
<dbReference type="AlphaFoldDB" id="A0A9N8F323"/>
<comment type="caution">
    <text evidence="1">The sequence shown here is derived from an EMBL/GenBank/DDBJ whole genome shotgun (WGS) entry which is preliminary data.</text>
</comment>